<organism evidence="1 2">
    <name type="scientific">Trichomonas vaginalis (strain ATCC PRA-98 / G3)</name>
    <dbReference type="NCBI Taxonomy" id="412133"/>
    <lineage>
        <taxon>Eukaryota</taxon>
        <taxon>Metamonada</taxon>
        <taxon>Parabasalia</taxon>
        <taxon>Trichomonadida</taxon>
        <taxon>Trichomonadidae</taxon>
        <taxon>Trichomonas</taxon>
    </lineage>
</organism>
<protein>
    <recommendedName>
        <fullName evidence="3">NTF2 domain-containing protein</fullName>
    </recommendedName>
</protein>
<reference evidence="1" key="2">
    <citation type="journal article" date="2007" name="Science">
        <title>Draft genome sequence of the sexually transmitted pathogen Trichomonas vaginalis.</title>
        <authorList>
            <person name="Carlton J.M."/>
            <person name="Hirt R.P."/>
            <person name="Silva J.C."/>
            <person name="Delcher A.L."/>
            <person name="Schatz M."/>
            <person name="Zhao Q."/>
            <person name="Wortman J.R."/>
            <person name="Bidwell S.L."/>
            <person name="Alsmark U.C.M."/>
            <person name="Besteiro S."/>
            <person name="Sicheritz-Ponten T."/>
            <person name="Noel C.J."/>
            <person name="Dacks J.B."/>
            <person name="Foster P.G."/>
            <person name="Simillion C."/>
            <person name="Van de Peer Y."/>
            <person name="Miranda-Saavedra D."/>
            <person name="Barton G.J."/>
            <person name="Westrop G.D."/>
            <person name="Mueller S."/>
            <person name="Dessi D."/>
            <person name="Fiori P.L."/>
            <person name="Ren Q."/>
            <person name="Paulsen I."/>
            <person name="Zhang H."/>
            <person name="Bastida-Corcuera F.D."/>
            <person name="Simoes-Barbosa A."/>
            <person name="Brown M.T."/>
            <person name="Hayes R.D."/>
            <person name="Mukherjee M."/>
            <person name="Okumura C.Y."/>
            <person name="Schneider R."/>
            <person name="Smith A.J."/>
            <person name="Vanacova S."/>
            <person name="Villalvazo M."/>
            <person name="Haas B.J."/>
            <person name="Pertea M."/>
            <person name="Feldblyum T.V."/>
            <person name="Utterback T.R."/>
            <person name="Shu C.L."/>
            <person name="Osoegawa K."/>
            <person name="de Jong P.J."/>
            <person name="Hrdy I."/>
            <person name="Horvathova L."/>
            <person name="Zubacova Z."/>
            <person name="Dolezal P."/>
            <person name="Malik S.B."/>
            <person name="Logsdon J.M. Jr."/>
            <person name="Henze K."/>
            <person name="Gupta A."/>
            <person name="Wang C.C."/>
            <person name="Dunne R.L."/>
            <person name="Upcroft J.A."/>
            <person name="Upcroft P."/>
            <person name="White O."/>
            <person name="Salzberg S.L."/>
            <person name="Tang P."/>
            <person name="Chiu C.-H."/>
            <person name="Lee Y.-S."/>
            <person name="Embley T.M."/>
            <person name="Coombs G.H."/>
            <person name="Mottram J.C."/>
            <person name="Tachezy J."/>
            <person name="Fraser-Liggett C.M."/>
            <person name="Johnson P.J."/>
        </authorList>
    </citation>
    <scope>NUCLEOTIDE SEQUENCE [LARGE SCALE GENOMIC DNA]</scope>
    <source>
        <strain evidence="1">G3</strain>
    </source>
</reference>
<evidence type="ECO:0000313" key="2">
    <source>
        <dbReference type="Proteomes" id="UP000001542"/>
    </source>
</evidence>
<dbReference type="VEuPathDB" id="TrichDB:TVAGG3_1006360"/>
<dbReference type="EMBL" id="DS114119">
    <property type="protein sequence ID" value="EAX90306.1"/>
    <property type="molecule type" value="Genomic_DNA"/>
</dbReference>
<dbReference type="KEGG" id="tva:4747989"/>
<name>A2FXR5_TRIV3</name>
<evidence type="ECO:0000313" key="1">
    <source>
        <dbReference type="EMBL" id="EAX90306.1"/>
    </source>
</evidence>
<sequence length="408" mass="46060">MGERPTAFIAVANVKQEQQNSFEEWLTAKLGDAKVDVEYQISQSFNDFILIEAKDLHSANQLVRVINGASMEDLSEPFLAAVINFEKNNDIYTTITQLIKSKVKDDLLDLSGIQSLISTPLDLPGIGSSILLYAASNCSNRTEISQISFIKSGITKGFFLQNVLKTYFPKLKKLALNGNPCINNQQFLANMKRSKIQIITKDEDLNEFFQDVEMKNSKALVISCRIVPMHPINPNLVKLGNPRAQGRIEPPTIYDFDTCGIDVSKPINKFMVEFMKNSWKDLPSLKSYYHPISSVFSVLVKGCAPDSPMKRLLKYSRDVSINTGNFITGPSDIVSAQIEIFVKGFYAYPTRIETYDLEDFLHTFVLHGVYQDVYGNTFMFDRSFVISSITGSNFILNDEIYFHEPPLE</sequence>
<dbReference type="SUPFAM" id="SSF54427">
    <property type="entry name" value="NTF2-like"/>
    <property type="match status" value="1"/>
</dbReference>
<dbReference type="InParanoid" id="A2FXR5"/>
<proteinExistence type="predicted"/>
<reference evidence="1" key="1">
    <citation type="submission" date="2006-10" db="EMBL/GenBank/DDBJ databases">
        <authorList>
            <person name="Amadeo P."/>
            <person name="Zhao Q."/>
            <person name="Wortman J."/>
            <person name="Fraser-Liggett C."/>
            <person name="Carlton J."/>
        </authorList>
    </citation>
    <scope>NUCLEOTIDE SEQUENCE</scope>
    <source>
        <strain evidence="1">G3</strain>
    </source>
</reference>
<dbReference type="AlphaFoldDB" id="A2FXR5"/>
<dbReference type="VEuPathDB" id="TrichDB:TVAG_446060"/>
<dbReference type="SMR" id="A2FXR5"/>
<gene>
    <name evidence="1" type="ORF">TVAG_446060</name>
</gene>
<keyword evidence="2" id="KW-1185">Reference proteome</keyword>
<dbReference type="Proteomes" id="UP000001542">
    <property type="component" value="Unassembled WGS sequence"/>
</dbReference>
<accession>A2FXR5</accession>
<dbReference type="RefSeq" id="XP_001303236.1">
    <property type="nucleotide sequence ID" value="XM_001303235.1"/>
</dbReference>
<dbReference type="InterPro" id="IPR032710">
    <property type="entry name" value="NTF2-like_dom_sf"/>
</dbReference>
<evidence type="ECO:0008006" key="3">
    <source>
        <dbReference type="Google" id="ProtNLM"/>
    </source>
</evidence>